<dbReference type="InterPro" id="IPR051313">
    <property type="entry name" value="Bact_iron-sidero_bind"/>
</dbReference>
<accession>A0ABS6AFK1</accession>
<dbReference type="Pfam" id="PF01497">
    <property type="entry name" value="Peripla_BP_2"/>
    <property type="match status" value="1"/>
</dbReference>
<sequence length="318" mass="33616">MPNPLFVAKSLLVSLVLAATFTNAAAHADTRIVQTAYGPVSIEGTPKRVVTLYEGALDAAIASGINPVGAIITRGGSDVAEYIQPKAKGVGIVGTPGETNIEAVIALKPDLILASAQLAKEQYNLLSRIAPTIVPNFPAFTPTTWKQETRLFTEALGRAETGRKVISGVENKIAEVAKLVDAKLGPDQRETALIRWMPQGPLVMSEGLFSASLLEATGFNVNSGGIVKEGRPHSHPLSQENLGLIDHQWVFLATLNADGDAALDAARESQAFQRLKANRADQVVTVNGQLWTSASGPLAATEILNDIANTIDNVAADR</sequence>
<evidence type="ECO:0000256" key="5">
    <source>
        <dbReference type="ARBA" id="ARBA00022729"/>
    </source>
</evidence>
<organism evidence="8 9">
    <name type="scientific">Marinobacter salexigens</name>
    <dbReference type="NCBI Taxonomy" id="1925763"/>
    <lineage>
        <taxon>Bacteria</taxon>
        <taxon>Pseudomonadati</taxon>
        <taxon>Pseudomonadota</taxon>
        <taxon>Gammaproteobacteria</taxon>
        <taxon>Pseudomonadales</taxon>
        <taxon>Marinobacteraceae</taxon>
        <taxon>Marinobacter</taxon>
    </lineage>
</organism>
<dbReference type="InterPro" id="IPR002491">
    <property type="entry name" value="ABC_transptr_periplasmic_BD"/>
</dbReference>
<feature type="signal peptide" evidence="6">
    <location>
        <begin position="1"/>
        <end position="28"/>
    </location>
</feature>
<dbReference type="Proteomes" id="UP000753376">
    <property type="component" value="Unassembled WGS sequence"/>
</dbReference>
<feature type="chain" id="PRO_5046778884" evidence="6">
    <location>
        <begin position="29"/>
        <end position="318"/>
    </location>
</feature>
<evidence type="ECO:0000256" key="1">
    <source>
        <dbReference type="ARBA" id="ARBA00004196"/>
    </source>
</evidence>
<evidence type="ECO:0000313" key="8">
    <source>
        <dbReference type="EMBL" id="MBU2875659.1"/>
    </source>
</evidence>
<dbReference type="PROSITE" id="PS50983">
    <property type="entry name" value="FE_B12_PBP"/>
    <property type="match status" value="1"/>
</dbReference>
<keyword evidence="4" id="KW-0410">Iron transport</keyword>
<evidence type="ECO:0000313" key="9">
    <source>
        <dbReference type="Proteomes" id="UP000753376"/>
    </source>
</evidence>
<dbReference type="RefSeq" id="WP_216009424.1">
    <property type="nucleotide sequence ID" value="NZ_JAHKPV010000021.1"/>
</dbReference>
<comment type="subcellular location">
    <subcellularLocation>
        <location evidence="1">Cell envelope</location>
    </subcellularLocation>
</comment>
<dbReference type="EMBL" id="JAHKPV010000021">
    <property type="protein sequence ID" value="MBU2875659.1"/>
    <property type="molecule type" value="Genomic_DNA"/>
</dbReference>
<feature type="domain" description="Fe/B12 periplasmic-binding" evidence="7">
    <location>
        <begin position="48"/>
        <end position="315"/>
    </location>
</feature>
<keyword evidence="9" id="KW-1185">Reference proteome</keyword>
<dbReference type="PANTHER" id="PTHR30532:SF1">
    <property type="entry name" value="IRON(3+)-HYDROXAMATE-BINDING PROTEIN FHUD"/>
    <property type="match status" value="1"/>
</dbReference>
<evidence type="ECO:0000256" key="4">
    <source>
        <dbReference type="ARBA" id="ARBA00022496"/>
    </source>
</evidence>
<keyword evidence="3" id="KW-0813">Transport</keyword>
<evidence type="ECO:0000256" key="3">
    <source>
        <dbReference type="ARBA" id="ARBA00022448"/>
    </source>
</evidence>
<comment type="similarity">
    <text evidence="2">Belongs to the bacterial solute-binding protein 8 family.</text>
</comment>
<dbReference type="PANTHER" id="PTHR30532">
    <property type="entry name" value="IRON III DICITRATE-BINDING PERIPLASMIC PROTEIN"/>
    <property type="match status" value="1"/>
</dbReference>
<keyword evidence="5 6" id="KW-0732">Signal</keyword>
<evidence type="ECO:0000256" key="6">
    <source>
        <dbReference type="SAM" id="SignalP"/>
    </source>
</evidence>
<name>A0ABS6AFK1_9GAMM</name>
<evidence type="ECO:0000259" key="7">
    <source>
        <dbReference type="PROSITE" id="PS50983"/>
    </source>
</evidence>
<keyword evidence="4" id="KW-0406">Ion transport</keyword>
<comment type="caution">
    <text evidence="8">The sequence shown here is derived from an EMBL/GenBank/DDBJ whole genome shotgun (WGS) entry which is preliminary data.</text>
</comment>
<evidence type="ECO:0000256" key="2">
    <source>
        <dbReference type="ARBA" id="ARBA00008814"/>
    </source>
</evidence>
<proteinExistence type="inferred from homology"/>
<protein>
    <submittedName>
        <fullName evidence="8">ABC transporter substrate-binding protein</fullName>
    </submittedName>
</protein>
<gene>
    <name evidence="8" type="ORF">KO508_16795</name>
</gene>
<keyword evidence="4" id="KW-0408">Iron</keyword>
<reference evidence="8 9" key="1">
    <citation type="submission" date="2021-05" db="EMBL/GenBank/DDBJ databases">
        <title>Draft genomes of bacteria isolated from model marine particles.</title>
        <authorList>
            <person name="Datta M.S."/>
            <person name="Schwartzman J.A."/>
            <person name="Enke T.N."/>
            <person name="Saavedra J."/>
            <person name="Cermak N."/>
            <person name="Cordero O.X."/>
        </authorList>
    </citation>
    <scope>NUCLEOTIDE SEQUENCE [LARGE SCALE GENOMIC DNA]</scope>
    <source>
        <strain evidence="8 9">D2M19</strain>
    </source>
</reference>